<feature type="non-terminal residue" evidence="1">
    <location>
        <position position="1"/>
    </location>
</feature>
<proteinExistence type="predicted"/>
<evidence type="ECO:0000313" key="1">
    <source>
        <dbReference type="EMBL" id="MCI59172.1"/>
    </source>
</evidence>
<evidence type="ECO:0000313" key="2">
    <source>
        <dbReference type="Proteomes" id="UP000265520"/>
    </source>
</evidence>
<sequence>RRAGVGGALRHDTEQVWKGFCNLRVAQEGWRVAPVSAEELESSCHLRVAQERTTHCASQLDHASG</sequence>
<reference evidence="1 2" key="1">
    <citation type="journal article" date="2018" name="Front. Plant Sci.">
        <title>Red Clover (Trifolium pratense) and Zigzag Clover (T. medium) - A Picture of Genomic Similarities and Differences.</title>
        <authorList>
            <person name="Dluhosova J."/>
            <person name="Istvanek J."/>
            <person name="Nedelnik J."/>
            <person name="Repkova J."/>
        </authorList>
    </citation>
    <scope>NUCLEOTIDE SEQUENCE [LARGE SCALE GENOMIC DNA]</scope>
    <source>
        <strain evidence="2">cv. 10/8</strain>
        <tissue evidence="1">Leaf</tissue>
    </source>
</reference>
<comment type="caution">
    <text evidence="1">The sequence shown here is derived from an EMBL/GenBank/DDBJ whole genome shotgun (WGS) entry which is preliminary data.</text>
</comment>
<protein>
    <submittedName>
        <fullName evidence="1">Uncharacterized protein</fullName>
    </submittedName>
</protein>
<dbReference type="EMBL" id="LXQA010558635">
    <property type="protein sequence ID" value="MCI59172.1"/>
    <property type="molecule type" value="Genomic_DNA"/>
</dbReference>
<accession>A0A392TE14</accession>
<keyword evidence="2" id="KW-1185">Reference proteome</keyword>
<organism evidence="1 2">
    <name type="scientific">Trifolium medium</name>
    <dbReference type="NCBI Taxonomy" id="97028"/>
    <lineage>
        <taxon>Eukaryota</taxon>
        <taxon>Viridiplantae</taxon>
        <taxon>Streptophyta</taxon>
        <taxon>Embryophyta</taxon>
        <taxon>Tracheophyta</taxon>
        <taxon>Spermatophyta</taxon>
        <taxon>Magnoliopsida</taxon>
        <taxon>eudicotyledons</taxon>
        <taxon>Gunneridae</taxon>
        <taxon>Pentapetalae</taxon>
        <taxon>rosids</taxon>
        <taxon>fabids</taxon>
        <taxon>Fabales</taxon>
        <taxon>Fabaceae</taxon>
        <taxon>Papilionoideae</taxon>
        <taxon>50 kb inversion clade</taxon>
        <taxon>NPAAA clade</taxon>
        <taxon>Hologalegina</taxon>
        <taxon>IRL clade</taxon>
        <taxon>Trifolieae</taxon>
        <taxon>Trifolium</taxon>
    </lineage>
</organism>
<feature type="non-terminal residue" evidence="1">
    <location>
        <position position="65"/>
    </location>
</feature>
<name>A0A392TE14_9FABA</name>
<dbReference type="AlphaFoldDB" id="A0A392TE14"/>
<dbReference type="Proteomes" id="UP000265520">
    <property type="component" value="Unassembled WGS sequence"/>
</dbReference>